<organism evidence="2 3">
    <name type="scientific">Longispora fulva</name>
    <dbReference type="NCBI Taxonomy" id="619741"/>
    <lineage>
        <taxon>Bacteria</taxon>
        <taxon>Bacillati</taxon>
        <taxon>Actinomycetota</taxon>
        <taxon>Actinomycetes</taxon>
        <taxon>Micromonosporales</taxon>
        <taxon>Micromonosporaceae</taxon>
        <taxon>Longispora</taxon>
    </lineage>
</organism>
<sequence length="85" mass="9538">MARTSIDVDDELFRRAMVELGTRTVADTVNEALRIIAGRNKTRRIFEAIATGEITYSEAVDRHPEDWDVPAPAISGKCRPSTYQD</sequence>
<proteinExistence type="predicted"/>
<dbReference type="Pfam" id="PF09957">
    <property type="entry name" value="VapB_antitoxin"/>
    <property type="match status" value="1"/>
</dbReference>
<evidence type="ECO:0000256" key="1">
    <source>
        <dbReference type="SAM" id="MobiDB-lite"/>
    </source>
</evidence>
<name>A0A8J7GL57_9ACTN</name>
<accession>A0A8J7GL57</accession>
<keyword evidence="3" id="KW-1185">Reference proteome</keyword>
<dbReference type="RefSeq" id="WP_197006332.1">
    <property type="nucleotide sequence ID" value="NZ_BONS01000006.1"/>
</dbReference>
<dbReference type="InterPro" id="IPR019239">
    <property type="entry name" value="VapB_antitoxin"/>
</dbReference>
<evidence type="ECO:0000313" key="3">
    <source>
        <dbReference type="Proteomes" id="UP000622552"/>
    </source>
</evidence>
<reference evidence="2" key="1">
    <citation type="submission" date="2020-11" db="EMBL/GenBank/DDBJ databases">
        <title>Sequencing the genomes of 1000 actinobacteria strains.</title>
        <authorList>
            <person name="Klenk H.-P."/>
        </authorList>
    </citation>
    <scope>NUCLEOTIDE SEQUENCE</scope>
    <source>
        <strain evidence="2">DSM 45356</strain>
    </source>
</reference>
<dbReference type="Proteomes" id="UP000622552">
    <property type="component" value="Unassembled WGS sequence"/>
</dbReference>
<dbReference type="EMBL" id="JADOUF010000001">
    <property type="protein sequence ID" value="MBG6139705.1"/>
    <property type="molecule type" value="Genomic_DNA"/>
</dbReference>
<protein>
    <submittedName>
        <fullName evidence="2">Arc/MetJ family transcription regulator</fullName>
    </submittedName>
</protein>
<feature type="region of interest" description="Disordered" evidence="1">
    <location>
        <begin position="65"/>
        <end position="85"/>
    </location>
</feature>
<comment type="caution">
    <text evidence="2">The sequence shown here is derived from an EMBL/GenBank/DDBJ whole genome shotgun (WGS) entry which is preliminary data.</text>
</comment>
<evidence type="ECO:0000313" key="2">
    <source>
        <dbReference type="EMBL" id="MBG6139705.1"/>
    </source>
</evidence>
<dbReference type="AlphaFoldDB" id="A0A8J7GL57"/>
<gene>
    <name evidence="2" type="ORF">IW245_005899</name>
</gene>